<feature type="signal peptide" evidence="1">
    <location>
        <begin position="1"/>
        <end position="18"/>
    </location>
</feature>
<dbReference type="AlphaFoldDB" id="A0AAV9U2P7"/>
<keyword evidence="1" id="KW-0732">Signal</keyword>
<reference evidence="2 3" key="1">
    <citation type="submission" date="2019-10" db="EMBL/GenBank/DDBJ databases">
        <authorList>
            <person name="Palmer J.M."/>
        </authorList>
    </citation>
    <scope>NUCLEOTIDE SEQUENCE [LARGE SCALE GENOMIC DNA]</scope>
    <source>
        <strain evidence="2 3">TWF696</strain>
    </source>
</reference>
<evidence type="ECO:0000256" key="1">
    <source>
        <dbReference type="SAM" id="SignalP"/>
    </source>
</evidence>
<dbReference type="InterPro" id="IPR052820">
    <property type="entry name" value="PhiA_domain"/>
</dbReference>
<dbReference type="PANTHER" id="PTHR42047:SF1">
    <property type="entry name" value="PROTEIN, PUTATIVE (AFU_ORTHOLOGUE AFUA_6G03560)-RELATED"/>
    <property type="match status" value="1"/>
</dbReference>
<name>A0AAV9U2P7_9PEZI</name>
<proteinExistence type="predicted"/>
<evidence type="ECO:0000313" key="2">
    <source>
        <dbReference type="EMBL" id="KAK6334208.1"/>
    </source>
</evidence>
<evidence type="ECO:0000313" key="3">
    <source>
        <dbReference type="Proteomes" id="UP001375240"/>
    </source>
</evidence>
<organism evidence="2 3">
    <name type="scientific">Orbilia brochopaga</name>
    <dbReference type="NCBI Taxonomy" id="3140254"/>
    <lineage>
        <taxon>Eukaryota</taxon>
        <taxon>Fungi</taxon>
        <taxon>Dikarya</taxon>
        <taxon>Ascomycota</taxon>
        <taxon>Pezizomycotina</taxon>
        <taxon>Orbiliomycetes</taxon>
        <taxon>Orbiliales</taxon>
        <taxon>Orbiliaceae</taxon>
        <taxon>Orbilia</taxon>
    </lineage>
</organism>
<gene>
    <name evidence="2" type="ORF">TWF696_002709</name>
</gene>
<dbReference type="PANTHER" id="PTHR42047">
    <property type="entry name" value="PROTEIN, PUTATIVE (AFU_ORTHOLOGUE AFUA_6G03560)-RELATED"/>
    <property type="match status" value="1"/>
</dbReference>
<comment type="caution">
    <text evidence="2">The sequence shown here is derived from an EMBL/GenBank/DDBJ whole genome shotgun (WGS) entry which is preliminary data.</text>
</comment>
<dbReference type="Proteomes" id="UP001375240">
    <property type="component" value="Unassembled WGS sequence"/>
</dbReference>
<dbReference type="EMBL" id="JAVHNQ010000013">
    <property type="protein sequence ID" value="KAK6334208.1"/>
    <property type="molecule type" value="Genomic_DNA"/>
</dbReference>
<keyword evidence="3" id="KW-1185">Reference proteome</keyword>
<protein>
    <submittedName>
        <fullName evidence="2">Uncharacterized protein</fullName>
    </submittedName>
</protein>
<feature type="chain" id="PRO_5043979051" evidence="1">
    <location>
        <begin position="19"/>
        <end position="216"/>
    </location>
</feature>
<accession>A0AAV9U2P7</accession>
<sequence>MIFAKATVLIALSTVVCATPTGNVKSEIKGRDSEPPASAYSFLALRSASPIHFGSLEASGLKIWIGKETSSYCPNPPEQCPPGNTTAFLISKDSSYTAAMDVAVPGGQQVYVDPSGALSYTQAHSASIPTGSFTVGFFLSNPDDTENHLAYFTHCEGGFVACPIAPGQGPWQVFVQFTKGGLKDENVPSGNATDCLGFSAATAGAPQDGPAAWQYT</sequence>